<keyword evidence="1" id="KW-0812">Transmembrane</keyword>
<keyword evidence="1" id="KW-0472">Membrane</keyword>
<dbReference type="EMBL" id="HACG01044778">
    <property type="protein sequence ID" value="CEK91643.1"/>
    <property type="molecule type" value="Transcribed_RNA"/>
</dbReference>
<gene>
    <name evidence="2" type="primary">ORF183950</name>
    <name evidence="3" type="synonym">ORF183954</name>
</gene>
<dbReference type="EMBL" id="HACG01044779">
    <property type="protein sequence ID" value="CEK91644.1"/>
    <property type="molecule type" value="Transcribed_RNA"/>
</dbReference>
<evidence type="ECO:0000313" key="2">
    <source>
        <dbReference type="EMBL" id="CEK91643.1"/>
    </source>
</evidence>
<name>A0A0B7BF65_9EUPU</name>
<reference evidence="2" key="1">
    <citation type="submission" date="2014-12" db="EMBL/GenBank/DDBJ databases">
        <title>Insight into the proteome of Arion vulgaris.</title>
        <authorList>
            <person name="Aradska J."/>
            <person name="Bulat T."/>
            <person name="Smidak R."/>
            <person name="Sarate P."/>
            <person name="Gangsoo J."/>
            <person name="Sialana F."/>
            <person name="Bilban M."/>
            <person name="Lubec G."/>
        </authorList>
    </citation>
    <scope>NUCLEOTIDE SEQUENCE</scope>
    <source>
        <tissue evidence="2">Skin</tissue>
    </source>
</reference>
<evidence type="ECO:0000313" key="3">
    <source>
        <dbReference type="EMBL" id="CEK91644.1"/>
    </source>
</evidence>
<feature type="transmembrane region" description="Helical" evidence="1">
    <location>
        <begin position="84"/>
        <end position="108"/>
    </location>
</feature>
<keyword evidence="1" id="KW-1133">Transmembrane helix</keyword>
<feature type="transmembrane region" description="Helical" evidence="1">
    <location>
        <begin position="9"/>
        <end position="28"/>
    </location>
</feature>
<organism evidence="2">
    <name type="scientific">Arion vulgaris</name>
    <dbReference type="NCBI Taxonomy" id="1028688"/>
    <lineage>
        <taxon>Eukaryota</taxon>
        <taxon>Metazoa</taxon>
        <taxon>Spiralia</taxon>
        <taxon>Lophotrochozoa</taxon>
        <taxon>Mollusca</taxon>
        <taxon>Gastropoda</taxon>
        <taxon>Heterobranchia</taxon>
        <taxon>Euthyneura</taxon>
        <taxon>Panpulmonata</taxon>
        <taxon>Eupulmonata</taxon>
        <taxon>Stylommatophora</taxon>
        <taxon>Helicina</taxon>
        <taxon>Arionoidea</taxon>
        <taxon>Arionidae</taxon>
        <taxon>Arion</taxon>
    </lineage>
</organism>
<sequence length="118" mass="13793">MASLTEERYWLHVFLFTLVQQFMVAEFVRMVTTTWGSGTVYFNIFLVRSHTTACYIRMQFGEQNAVCRSVQCDLWYTHLLFPGWSQYAILVSFVLTLALTVSYESLIATSPYSRAFMR</sequence>
<evidence type="ECO:0000256" key="1">
    <source>
        <dbReference type="SAM" id="Phobius"/>
    </source>
</evidence>
<dbReference type="AlphaFoldDB" id="A0A0B7BF65"/>
<accession>A0A0B7BF65</accession>
<proteinExistence type="predicted"/>
<protein>
    <submittedName>
        <fullName evidence="2">Uncharacterized protein</fullName>
    </submittedName>
</protein>